<name>A0AAV7PF71_PLEWA</name>
<proteinExistence type="predicted"/>
<evidence type="ECO:0000313" key="2">
    <source>
        <dbReference type="EMBL" id="KAJ1126856.1"/>
    </source>
</evidence>
<protein>
    <submittedName>
        <fullName evidence="2">Uncharacterized protein</fullName>
    </submittedName>
</protein>
<feature type="region of interest" description="Disordered" evidence="1">
    <location>
        <begin position="1"/>
        <end position="66"/>
    </location>
</feature>
<sequence>MSEGVVSWSRDIPEPVAEERKEWKEQEDEEPGITETGDRTSVITGQSGAEGPQRGTEDRWPRGAYS</sequence>
<reference evidence="2" key="1">
    <citation type="journal article" date="2022" name="bioRxiv">
        <title>Sequencing and chromosome-scale assembly of the giantPleurodeles waltlgenome.</title>
        <authorList>
            <person name="Brown T."/>
            <person name="Elewa A."/>
            <person name="Iarovenko S."/>
            <person name="Subramanian E."/>
            <person name="Araus A.J."/>
            <person name="Petzold A."/>
            <person name="Susuki M."/>
            <person name="Suzuki K.-i.T."/>
            <person name="Hayashi T."/>
            <person name="Toyoda A."/>
            <person name="Oliveira C."/>
            <person name="Osipova E."/>
            <person name="Leigh N.D."/>
            <person name="Simon A."/>
            <person name="Yun M.H."/>
        </authorList>
    </citation>
    <scope>NUCLEOTIDE SEQUENCE</scope>
    <source>
        <strain evidence="2">20211129_DDA</strain>
        <tissue evidence="2">Liver</tissue>
    </source>
</reference>
<dbReference type="AlphaFoldDB" id="A0AAV7PF71"/>
<feature type="compositionally biased region" description="Basic and acidic residues" evidence="1">
    <location>
        <begin position="11"/>
        <end position="24"/>
    </location>
</feature>
<feature type="compositionally biased region" description="Basic and acidic residues" evidence="1">
    <location>
        <begin position="55"/>
        <end position="66"/>
    </location>
</feature>
<gene>
    <name evidence="2" type="ORF">NDU88_005262</name>
</gene>
<evidence type="ECO:0000256" key="1">
    <source>
        <dbReference type="SAM" id="MobiDB-lite"/>
    </source>
</evidence>
<comment type="caution">
    <text evidence="2">The sequence shown here is derived from an EMBL/GenBank/DDBJ whole genome shotgun (WGS) entry which is preliminary data.</text>
</comment>
<dbReference type="Proteomes" id="UP001066276">
    <property type="component" value="Chromosome 7"/>
</dbReference>
<keyword evidence="3" id="KW-1185">Reference proteome</keyword>
<accession>A0AAV7PF71</accession>
<evidence type="ECO:0000313" key="3">
    <source>
        <dbReference type="Proteomes" id="UP001066276"/>
    </source>
</evidence>
<organism evidence="2 3">
    <name type="scientific">Pleurodeles waltl</name>
    <name type="common">Iberian ribbed newt</name>
    <dbReference type="NCBI Taxonomy" id="8319"/>
    <lineage>
        <taxon>Eukaryota</taxon>
        <taxon>Metazoa</taxon>
        <taxon>Chordata</taxon>
        <taxon>Craniata</taxon>
        <taxon>Vertebrata</taxon>
        <taxon>Euteleostomi</taxon>
        <taxon>Amphibia</taxon>
        <taxon>Batrachia</taxon>
        <taxon>Caudata</taxon>
        <taxon>Salamandroidea</taxon>
        <taxon>Salamandridae</taxon>
        <taxon>Pleurodelinae</taxon>
        <taxon>Pleurodeles</taxon>
    </lineage>
</organism>
<dbReference type="EMBL" id="JANPWB010000011">
    <property type="protein sequence ID" value="KAJ1126856.1"/>
    <property type="molecule type" value="Genomic_DNA"/>
</dbReference>